<evidence type="ECO:0000256" key="5">
    <source>
        <dbReference type="ARBA" id="ARBA00022989"/>
    </source>
</evidence>
<keyword evidence="6 7" id="KW-0472">Membrane</keyword>
<evidence type="ECO:0000256" key="1">
    <source>
        <dbReference type="ARBA" id="ARBA00004651"/>
    </source>
</evidence>
<dbReference type="PANTHER" id="PTHR23513">
    <property type="entry name" value="INTEGRAL MEMBRANE EFFLUX PROTEIN-RELATED"/>
    <property type="match status" value="1"/>
</dbReference>
<comment type="subcellular location">
    <subcellularLocation>
        <location evidence="1">Cell membrane</location>
        <topology evidence="1">Multi-pass membrane protein</topology>
    </subcellularLocation>
</comment>
<sequence length="408" mass="41827">MTVAGQTQQRTRTRLGRGFRLVWWSASVSSVGDGAFTVAVPLLAAYLTRNPIAVSIVSAAAAAPWFLVGFWSGAIVDRLPRRAVMITADLLRAVSLVALVGLVLLRVASPAALAVVAFLVVSGQCFFDAAAQALLPQVVGREGDTLTKANGQLFAGETVGSTLVGPPLGGYTFALAPWAPFAVDAVSFVASASFLGGVRKAPAPEVPERQSLRSAVREGFAYLLRSRELMLLALCLTAYNVGYNLAYATLVLFAKDSLGVSDFGFGLLIAASAVGAVIAGWVATPLVRRVGIRGAVIGAGVVQAAAWVVIALTGTPWIAWAGFVLLGAASTLVTVAVVSARQQAVPNHLLGRVVSAFRLIGNGVAPLGSVAGGLIASAAGFQAPLLAAPVLLVVAMAVLGILLARAPR</sequence>
<feature type="domain" description="Major facilitator superfamily (MFS) profile" evidence="8">
    <location>
        <begin position="226"/>
        <end position="408"/>
    </location>
</feature>
<feature type="transmembrane region" description="Helical" evidence="7">
    <location>
        <begin position="52"/>
        <end position="71"/>
    </location>
</feature>
<evidence type="ECO:0000259" key="8">
    <source>
        <dbReference type="PROSITE" id="PS50850"/>
    </source>
</evidence>
<evidence type="ECO:0000256" key="2">
    <source>
        <dbReference type="ARBA" id="ARBA00022448"/>
    </source>
</evidence>
<dbReference type="PANTHER" id="PTHR23513:SF6">
    <property type="entry name" value="MAJOR FACILITATOR SUPERFAMILY ASSOCIATED DOMAIN-CONTAINING PROTEIN"/>
    <property type="match status" value="1"/>
</dbReference>
<dbReference type="InterPro" id="IPR036259">
    <property type="entry name" value="MFS_trans_sf"/>
</dbReference>
<protein>
    <recommendedName>
        <fullName evidence="8">Major facilitator superfamily (MFS) profile domain-containing protein</fullName>
    </recommendedName>
</protein>
<evidence type="ECO:0000313" key="9">
    <source>
        <dbReference type="EMBL" id="GIL27061.1"/>
    </source>
</evidence>
<evidence type="ECO:0000256" key="7">
    <source>
        <dbReference type="SAM" id="Phobius"/>
    </source>
</evidence>
<comment type="caution">
    <text evidence="9">The sequence shown here is derived from an EMBL/GenBank/DDBJ whole genome shotgun (WGS) entry which is preliminary data.</text>
</comment>
<dbReference type="InterPro" id="IPR010290">
    <property type="entry name" value="TM_effector"/>
</dbReference>
<keyword evidence="2" id="KW-0813">Transport</keyword>
<dbReference type="SUPFAM" id="SSF103473">
    <property type="entry name" value="MFS general substrate transporter"/>
    <property type="match status" value="1"/>
</dbReference>
<dbReference type="Proteomes" id="UP000614996">
    <property type="component" value="Unassembled WGS sequence"/>
</dbReference>
<name>A0A8J4A945_9ACTN</name>
<gene>
    <name evidence="9" type="ORF">NUM_23150</name>
</gene>
<feature type="transmembrane region" description="Helical" evidence="7">
    <location>
        <begin position="385"/>
        <end position="404"/>
    </location>
</feature>
<keyword evidence="5 7" id="KW-1133">Transmembrane helix</keyword>
<dbReference type="RefSeq" id="WP_207124820.1">
    <property type="nucleotide sequence ID" value="NZ_BOPO01000037.1"/>
</dbReference>
<dbReference type="InterPro" id="IPR020846">
    <property type="entry name" value="MFS_dom"/>
</dbReference>
<dbReference type="GO" id="GO:0022857">
    <property type="term" value="F:transmembrane transporter activity"/>
    <property type="evidence" value="ECO:0007669"/>
    <property type="project" value="InterPro"/>
</dbReference>
<evidence type="ECO:0000256" key="4">
    <source>
        <dbReference type="ARBA" id="ARBA00022692"/>
    </source>
</evidence>
<evidence type="ECO:0000256" key="6">
    <source>
        <dbReference type="ARBA" id="ARBA00023136"/>
    </source>
</evidence>
<evidence type="ECO:0000313" key="10">
    <source>
        <dbReference type="Proteomes" id="UP000614996"/>
    </source>
</evidence>
<keyword evidence="10" id="KW-1185">Reference proteome</keyword>
<dbReference type="AlphaFoldDB" id="A0A8J4A945"/>
<keyword evidence="4 7" id="KW-0812">Transmembrane</keyword>
<proteinExistence type="predicted"/>
<dbReference type="Gene3D" id="1.20.1250.20">
    <property type="entry name" value="MFS general substrate transporter like domains"/>
    <property type="match status" value="1"/>
</dbReference>
<dbReference type="CDD" id="cd06173">
    <property type="entry name" value="MFS_MefA_like"/>
    <property type="match status" value="1"/>
</dbReference>
<feature type="transmembrane region" description="Helical" evidence="7">
    <location>
        <begin position="317"/>
        <end position="338"/>
    </location>
</feature>
<feature type="transmembrane region" description="Helical" evidence="7">
    <location>
        <begin position="290"/>
        <end position="311"/>
    </location>
</feature>
<keyword evidence="3" id="KW-1003">Cell membrane</keyword>
<feature type="transmembrane region" description="Helical" evidence="7">
    <location>
        <begin position="229"/>
        <end position="253"/>
    </location>
</feature>
<organism evidence="9 10">
    <name type="scientific">Actinocatenispora comari</name>
    <dbReference type="NCBI Taxonomy" id="2807577"/>
    <lineage>
        <taxon>Bacteria</taxon>
        <taxon>Bacillati</taxon>
        <taxon>Actinomycetota</taxon>
        <taxon>Actinomycetes</taxon>
        <taxon>Micromonosporales</taxon>
        <taxon>Micromonosporaceae</taxon>
        <taxon>Actinocatenispora</taxon>
    </lineage>
</organism>
<evidence type="ECO:0000256" key="3">
    <source>
        <dbReference type="ARBA" id="ARBA00022475"/>
    </source>
</evidence>
<accession>A0A8J4A945</accession>
<feature type="transmembrane region" description="Helical" evidence="7">
    <location>
        <begin position="265"/>
        <end position="283"/>
    </location>
</feature>
<reference evidence="10" key="1">
    <citation type="journal article" date="2021" name="Int. J. Syst. Evol. Microbiol.">
        <title>Actinocatenispora comari sp. nov., an endophytic actinomycete isolated from aerial parts of Comarum salesowianum.</title>
        <authorList>
            <person name="Oyunbileg N."/>
            <person name="Iizaka Y."/>
            <person name="Hamada M."/>
            <person name="Davaapurev B.O."/>
            <person name="Fukumoto A."/>
            <person name="Tsetseg B."/>
            <person name="Kato F."/>
            <person name="Tamura T."/>
            <person name="Batkhuu J."/>
            <person name="Anzai Y."/>
        </authorList>
    </citation>
    <scope>NUCLEOTIDE SEQUENCE [LARGE SCALE GENOMIC DNA]</scope>
    <source>
        <strain evidence="10">NUM-2625</strain>
    </source>
</reference>
<feature type="transmembrane region" description="Helical" evidence="7">
    <location>
        <begin position="359"/>
        <end position="379"/>
    </location>
</feature>
<dbReference type="EMBL" id="BOPO01000037">
    <property type="protein sequence ID" value="GIL27061.1"/>
    <property type="molecule type" value="Genomic_DNA"/>
</dbReference>
<feature type="transmembrane region" description="Helical" evidence="7">
    <location>
        <begin position="21"/>
        <end position="46"/>
    </location>
</feature>
<dbReference type="PROSITE" id="PS50850">
    <property type="entry name" value="MFS"/>
    <property type="match status" value="1"/>
</dbReference>
<dbReference type="GO" id="GO:0005886">
    <property type="term" value="C:plasma membrane"/>
    <property type="evidence" value="ECO:0007669"/>
    <property type="project" value="UniProtKB-SubCell"/>
</dbReference>
<dbReference type="Pfam" id="PF05977">
    <property type="entry name" value="MFS_3"/>
    <property type="match status" value="1"/>
</dbReference>